<dbReference type="SUPFAM" id="SSF101473">
    <property type="entry name" value="DhaL-like"/>
    <property type="match status" value="1"/>
</dbReference>
<dbReference type="FunFam" id="1.25.40.340:FF:000002">
    <property type="entry name" value="Dihydroxyacetone kinase, L subunit"/>
    <property type="match status" value="1"/>
</dbReference>
<evidence type="ECO:0000313" key="4">
    <source>
        <dbReference type="EMBL" id="QJC22657.1"/>
    </source>
</evidence>
<dbReference type="GO" id="GO:0019563">
    <property type="term" value="P:glycerol catabolic process"/>
    <property type="evidence" value="ECO:0007669"/>
    <property type="project" value="TreeGrafter"/>
</dbReference>
<dbReference type="AlphaFoldDB" id="A0A6H2ENL0"/>
<keyword evidence="1" id="KW-0808">Transferase</keyword>
<dbReference type="Gene3D" id="1.25.40.340">
    <property type="match status" value="1"/>
</dbReference>
<accession>A0A6H2ENL0</accession>
<dbReference type="InterPro" id="IPR036117">
    <property type="entry name" value="DhaL_dom_sf"/>
</dbReference>
<dbReference type="Pfam" id="PF02734">
    <property type="entry name" value="Dak2"/>
    <property type="match status" value="1"/>
</dbReference>
<evidence type="ECO:0000259" key="3">
    <source>
        <dbReference type="PROSITE" id="PS51480"/>
    </source>
</evidence>
<dbReference type="InterPro" id="IPR050861">
    <property type="entry name" value="Dihydroxyacetone_Kinase"/>
</dbReference>
<evidence type="ECO:0000256" key="1">
    <source>
        <dbReference type="ARBA" id="ARBA00022679"/>
    </source>
</evidence>
<name>A0A6H2ENL0_9ACTO</name>
<dbReference type="InterPro" id="IPR004007">
    <property type="entry name" value="DhaL_dom"/>
</dbReference>
<feature type="domain" description="DhaL" evidence="3">
    <location>
        <begin position="1"/>
        <end position="199"/>
    </location>
</feature>
<dbReference type="GO" id="GO:0005829">
    <property type="term" value="C:cytosol"/>
    <property type="evidence" value="ECO:0007669"/>
    <property type="project" value="TreeGrafter"/>
</dbReference>
<dbReference type="PROSITE" id="PS51480">
    <property type="entry name" value="DHAL"/>
    <property type="match status" value="1"/>
</dbReference>
<dbReference type="PANTHER" id="PTHR28629:SF4">
    <property type="entry name" value="TRIOKINASE_FMN CYCLASE"/>
    <property type="match status" value="1"/>
</dbReference>
<protein>
    <submittedName>
        <fullName evidence="4">Dihydroxyacetone kinase subunit L</fullName>
    </submittedName>
</protein>
<sequence>MWVRTWVMRAAELITEHREYLIGLDRAIGDADHGENLDRGFRAVVTYLKTTEDTRAEDLLRGIGQTLISHVGGTSGPLYGSAFIRMADVATDELTPVSLATMLDRAVGAIQARGHAQAGEKTMVDVWLPVADAVNNAVDNEAELATMAELIERTSQAATQRTCDMIATKGRASYLGERTLGHIDPGAASTNLIFLALRECVN</sequence>
<dbReference type="GO" id="GO:0004371">
    <property type="term" value="F:glycerone kinase activity"/>
    <property type="evidence" value="ECO:0007669"/>
    <property type="project" value="InterPro"/>
</dbReference>
<reference evidence="4 5" key="1">
    <citation type="submission" date="2020-03" db="EMBL/GenBank/DDBJ databases">
        <title>Complete genome of Arcanobacterium buesumensis sp. nov. strain 2701.</title>
        <authorList>
            <person name="Borowiak M."/>
            <person name="Alssahen M."/>
            <person name="Laemmler C."/>
            <person name="Malorny B."/>
            <person name="Hassan A."/>
            <person name="Prenger-Berninghoff E."/>
            <person name="Ploetz M."/>
            <person name="Abdulmawjood A."/>
        </authorList>
    </citation>
    <scope>NUCLEOTIDE SEQUENCE [LARGE SCALE GENOMIC DNA]</scope>
    <source>
        <strain evidence="4 5">2701</strain>
    </source>
</reference>
<dbReference type="NCBIfam" id="TIGR02365">
    <property type="entry name" value="dha_L_ycgS"/>
    <property type="match status" value="1"/>
</dbReference>
<dbReference type="Proteomes" id="UP000502298">
    <property type="component" value="Chromosome"/>
</dbReference>
<dbReference type="SMART" id="SM01120">
    <property type="entry name" value="Dak2"/>
    <property type="match status" value="1"/>
</dbReference>
<gene>
    <name evidence="4" type="primary">dhaL</name>
    <name evidence="4" type="ORF">HC352_02765</name>
</gene>
<evidence type="ECO:0000256" key="2">
    <source>
        <dbReference type="ARBA" id="ARBA00022777"/>
    </source>
</evidence>
<dbReference type="KEGG" id="arca:HC352_02765"/>
<organism evidence="4 5">
    <name type="scientific">Arcanobacterium buesumense</name>
    <dbReference type="NCBI Taxonomy" id="2722751"/>
    <lineage>
        <taxon>Bacteria</taxon>
        <taxon>Bacillati</taxon>
        <taxon>Actinomycetota</taxon>
        <taxon>Actinomycetes</taxon>
        <taxon>Actinomycetales</taxon>
        <taxon>Actinomycetaceae</taxon>
        <taxon>Arcanobacterium</taxon>
    </lineage>
</organism>
<keyword evidence="2 4" id="KW-0418">Kinase</keyword>
<dbReference type="InterPro" id="IPR012737">
    <property type="entry name" value="DhaK_L_YcgS"/>
</dbReference>
<dbReference type="RefSeq" id="WP_168918578.1">
    <property type="nucleotide sequence ID" value="NZ_CP050804.1"/>
</dbReference>
<dbReference type="PANTHER" id="PTHR28629">
    <property type="entry name" value="TRIOKINASE/FMN CYCLASE"/>
    <property type="match status" value="1"/>
</dbReference>
<dbReference type="EMBL" id="CP050804">
    <property type="protein sequence ID" value="QJC22657.1"/>
    <property type="molecule type" value="Genomic_DNA"/>
</dbReference>
<proteinExistence type="predicted"/>
<evidence type="ECO:0000313" key="5">
    <source>
        <dbReference type="Proteomes" id="UP000502298"/>
    </source>
</evidence>
<keyword evidence="5" id="KW-1185">Reference proteome</keyword>